<dbReference type="Gene3D" id="3.90.180.10">
    <property type="entry name" value="Medium-chain alcohol dehydrogenases, catalytic domain"/>
    <property type="match status" value="1"/>
</dbReference>
<organism evidence="3 4">
    <name type="scientific">Vagococcus allomyrinae</name>
    <dbReference type="NCBI Taxonomy" id="2794353"/>
    <lineage>
        <taxon>Bacteria</taxon>
        <taxon>Bacillati</taxon>
        <taxon>Bacillota</taxon>
        <taxon>Bacilli</taxon>
        <taxon>Lactobacillales</taxon>
        <taxon>Enterococcaceae</taxon>
        <taxon>Vagococcus</taxon>
    </lineage>
</organism>
<evidence type="ECO:0000313" key="3">
    <source>
        <dbReference type="EMBL" id="MBP1043914.1"/>
    </source>
</evidence>
<dbReference type="SUPFAM" id="SSF50129">
    <property type="entry name" value="GroES-like"/>
    <property type="match status" value="1"/>
</dbReference>
<dbReference type="Pfam" id="PF00107">
    <property type="entry name" value="ADH_zinc_N"/>
    <property type="match status" value="1"/>
</dbReference>
<dbReference type="InterPro" id="IPR036291">
    <property type="entry name" value="NAD(P)-bd_dom_sf"/>
</dbReference>
<accession>A0A940PFH1</accession>
<dbReference type="Proteomes" id="UP000674938">
    <property type="component" value="Unassembled WGS sequence"/>
</dbReference>
<dbReference type="Pfam" id="PF08240">
    <property type="entry name" value="ADH_N"/>
    <property type="match status" value="1"/>
</dbReference>
<dbReference type="RefSeq" id="WP_209531860.1">
    <property type="nucleotide sequence ID" value="NZ_JAEEGA010000020.1"/>
</dbReference>
<reference evidence="3" key="1">
    <citation type="submission" date="2020-12" db="EMBL/GenBank/DDBJ databases">
        <title>Vagococcus allomyrinae sp. nov. and Enterococcus lavae sp. nov., isolated from the larvae of Allomyrina dichotoma.</title>
        <authorList>
            <person name="Lee S.D."/>
        </authorList>
    </citation>
    <scope>NUCLEOTIDE SEQUENCE</scope>
    <source>
        <strain evidence="3">BWB3-3</strain>
    </source>
</reference>
<proteinExistence type="predicted"/>
<dbReference type="InterPro" id="IPR020843">
    <property type="entry name" value="ER"/>
</dbReference>
<dbReference type="InterPro" id="IPR051603">
    <property type="entry name" value="Zinc-ADH_QOR/CCCR"/>
</dbReference>
<keyword evidence="1" id="KW-0521">NADP</keyword>
<dbReference type="InterPro" id="IPR013154">
    <property type="entry name" value="ADH-like_N"/>
</dbReference>
<name>A0A940PFH1_9ENTE</name>
<evidence type="ECO:0000313" key="4">
    <source>
        <dbReference type="Proteomes" id="UP000674938"/>
    </source>
</evidence>
<dbReference type="GO" id="GO:0016491">
    <property type="term" value="F:oxidoreductase activity"/>
    <property type="evidence" value="ECO:0007669"/>
    <property type="project" value="InterPro"/>
</dbReference>
<dbReference type="InterPro" id="IPR011032">
    <property type="entry name" value="GroES-like_sf"/>
</dbReference>
<evidence type="ECO:0000256" key="1">
    <source>
        <dbReference type="ARBA" id="ARBA00022857"/>
    </source>
</evidence>
<dbReference type="CDD" id="cd05289">
    <property type="entry name" value="MDR_like_2"/>
    <property type="match status" value="1"/>
</dbReference>
<dbReference type="AlphaFoldDB" id="A0A940PFH1"/>
<keyword evidence="4" id="KW-1185">Reference proteome</keyword>
<protein>
    <submittedName>
        <fullName evidence="3">NADP-dependent oxidoreductase</fullName>
    </submittedName>
</protein>
<dbReference type="EMBL" id="JAEEGA010000020">
    <property type="protein sequence ID" value="MBP1043914.1"/>
    <property type="molecule type" value="Genomic_DNA"/>
</dbReference>
<dbReference type="PANTHER" id="PTHR44154">
    <property type="entry name" value="QUINONE OXIDOREDUCTASE"/>
    <property type="match status" value="1"/>
</dbReference>
<sequence length="307" mass="33165">MNAFGFNSYGPPTILEKFQVPQPPIKDNQVLLKVLGFGLNPYDAALRSGNHQTERKLTFPFIPGSDAVGRVIQVGKEVDNNWLNQLVIAHPYSGGYGEKLAISAKKIILKPEQMSLAEAASFSTSGIMAYHALITSGQIQKGETLIIQGASGSVGSIAAQIAKAQGLYVIGIGNSKNRQMMTDLGIDEVLAYDQDDVPHLLAKRGDMVLDASLQGKAKLVGTAIVKDGGRYLSLNQAPEHNRSPKTLVPIIYGKDLPALSYLCQLYVAGQLKLPKTIIRHATIQHLIAGHQALLTKKDPGKLVFLYD</sequence>
<feature type="domain" description="Enoyl reductase (ER)" evidence="2">
    <location>
        <begin position="13"/>
        <end position="304"/>
    </location>
</feature>
<dbReference type="PANTHER" id="PTHR44154:SF1">
    <property type="entry name" value="QUINONE OXIDOREDUCTASE"/>
    <property type="match status" value="1"/>
</dbReference>
<gene>
    <name evidence="3" type="ORF">I6N95_23065</name>
</gene>
<dbReference type="SUPFAM" id="SSF51735">
    <property type="entry name" value="NAD(P)-binding Rossmann-fold domains"/>
    <property type="match status" value="1"/>
</dbReference>
<dbReference type="InterPro" id="IPR013149">
    <property type="entry name" value="ADH-like_C"/>
</dbReference>
<evidence type="ECO:0000259" key="2">
    <source>
        <dbReference type="SMART" id="SM00829"/>
    </source>
</evidence>
<dbReference type="Gene3D" id="3.40.50.720">
    <property type="entry name" value="NAD(P)-binding Rossmann-like Domain"/>
    <property type="match status" value="1"/>
</dbReference>
<dbReference type="SMART" id="SM00829">
    <property type="entry name" value="PKS_ER"/>
    <property type="match status" value="1"/>
</dbReference>
<comment type="caution">
    <text evidence="3">The sequence shown here is derived from an EMBL/GenBank/DDBJ whole genome shotgun (WGS) entry which is preliminary data.</text>
</comment>